<dbReference type="EMBL" id="CP095075">
    <property type="protein sequence ID" value="UOR12567.1"/>
    <property type="molecule type" value="Genomic_DNA"/>
</dbReference>
<accession>A0ABY4HDS5</accession>
<proteinExistence type="predicted"/>
<dbReference type="Proteomes" id="UP000830326">
    <property type="component" value="Chromosome"/>
</dbReference>
<dbReference type="InterPro" id="IPR013249">
    <property type="entry name" value="RNA_pol_sigma70_r4_t2"/>
</dbReference>
<evidence type="ECO:0000313" key="3">
    <source>
        <dbReference type="Proteomes" id="UP000830326"/>
    </source>
</evidence>
<dbReference type="RefSeq" id="WP_245033397.1">
    <property type="nucleotide sequence ID" value="NZ_CP095075.1"/>
</dbReference>
<reference evidence="2" key="1">
    <citation type="submission" date="2022-04" db="EMBL/GenBank/DDBJ databases">
        <title>Halobacillus sp. isolated from saltern.</title>
        <authorList>
            <person name="Won M."/>
            <person name="Lee C.-M."/>
            <person name="Woen H.-Y."/>
            <person name="Kwon S.-W."/>
        </authorList>
    </citation>
    <scope>NUCLEOTIDE SEQUENCE</scope>
    <source>
        <strain evidence="2">SSHM10-5</strain>
    </source>
</reference>
<evidence type="ECO:0000259" key="1">
    <source>
        <dbReference type="Pfam" id="PF08281"/>
    </source>
</evidence>
<dbReference type="InterPro" id="IPR013324">
    <property type="entry name" value="RNA_pol_sigma_r3/r4-like"/>
</dbReference>
<dbReference type="CDD" id="cd06171">
    <property type="entry name" value="Sigma70_r4"/>
    <property type="match status" value="1"/>
</dbReference>
<protein>
    <recommendedName>
        <fullName evidence="1">RNA polymerase sigma factor 70 region 4 type 2 domain-containing protein</fullName>
    </recommendedName>
</protein>
<dbReference type="Gene3D" id="1.10.10.10">
    <property type="entry name" value="Winged helix-like DNA-binding domain superfamily/Winged helix DNA-binding domain"/>
    <property type="match status" value="1"/>
</dbReference>
<name>A0ABY4HDS5_9BACI</name>
<sequence>MIQHLIWFTRLLKLLEELSPKQRLAMLLVEGFGLTTRETADMISETEGSVKASLHRARKKIKHTRLDRWFYTLEEDETLPYVVGLRNEDPFTFVQLYQKEIQQPQMSTEGSQTEHGQQSLFQTISGEGSSYVLVSITTIDGSTLFIPFYQVELSTILSLVEGLRRDLPIAI</sequence>
<dbReference type="SUPFAM" id="SSF88659">
    <property type="entry name" value="Sigma3 and sigma4 domains of RNA polymerase sigma factors"/>
    <property type="match status" value="1"/>
</dbReference>
<gene>
    <name evidence="2" type="ORF">MUO15_03335</name>
</gene>
<keyword evidence="3" id="KW-1185">Reference proteome</keyword>
<dbReference type="InterPro" id="IPR036388">
    <property type="entry name" value="WH-like_DNA-bd_sf"/>
</dbReference>
<organism evidence="2 3">
    <name type="scientific">Halobacillus amylolyticus</name>
    <dbReference type="NCBI Taxonomy" id="2932259"/>
    <lineage>
        <taxon>Bacteria</taxon>
        <taxon>Bacillati</taxon>
        <taxon>Bacillota</taxon>
        <taxon>Bacilli</taxon>
        <taxon>Bacillales</taxon>
        <taxon>Bacillaceae</taxon>
        <taxon>Halobacillus</taxon>
    </lineage>
</organism>
<dbReference type="Pfam" id="PF08281">
    <property type="entry name" value="Sigma70_r4_2"/>
    <property type="match status" value="1"/>
</dbReference>
<evidence type="ECO:0000313" key="2">
    <source>
        <dbReference type="EMBL" id="UOR12567.1"/>
    </source>
</evidence>
<feature type="domain" description="RNA polymerase sigma factor 70 region 4 type 2" evidence="1">
    <location>
        <begin position="10"/>
        <end position="61"/>
    </location>
</feature>